<proteinExistence type="predicted"/>
<keyword evidence="3" id="KW-1185">Reference proteome</keyword>
<evidence type="ECO:0000313" key="3">
    <source>
        <dbReference type="Proteomes" id="UP001589575"/>
    </source>
</evidence>
<evidence type="ECO:0008006" key="4">
    <source>
        <dbReference type="Google" id="ProtNLM"/>
    </source>
</evidence>
<name>A0ABV5FX11_9MICC</name>
<evidence type="ECO:0000313" key="2">
    <source>
        <dbReference type="EMBL" id="MFB9071228.1"/>
    </source>
</evidence>
<sequence>MPSVGSRPAAMPSRPLTCPLTLPVPWASRWRGTVPCGSRRSSRARWAAWTGRGPSRSSRCQTAPASPTPLNRTQRAVAGSPSGAPPSSDTSLRTAR</sequence>
<gene>
    <name evidence="2" type="ORF">ACFFX0_08480</name>
</gene>
<evidence type="ECO:0000256" key="1">
    <source>
        <dbReference type="SAM" id="MobiDB-lite"/>
    </source>
</evidence>
<accession>A0ABV5FX11</accession>
<feature type="region of interest" description="Disordered" evidence="1">
    <location>
        <begin position="1"/>
        <end position="96"/>
    </location>
</feature>
<feature type="compositionally biased region" description="Low complexity" evidence="1">
    <location>
        <begin position="44"/>
        <end position="53"/>
    </location>
</feature>
<protein>
    <recommendedName>
        <fullName evidence="4">Secreted protein</fullName>
    </recommendedName>
</protein>
<feature type="compositionally biased region" description="Low complexity" evidence="1">
    <location>
        <begin position="78"/>
        <end position="88"/>
    </location>
</feature>
<reference evidence="2 3" key="1">
    <citation type="submission" date="2024-09" db="EMBL/GenBank/DDBJ databases">
        <authorList>
            <person name="Sun Q."/>
            <person name="Mori K."/>
        </authorList>
    </citation>
    <scope>NUCLEOTIDE SEQUENCE [LARGE SCALE GENOMIC DNA]</scope>
    <source>
        <strain evidence="2 3">CCM 7609</strain>
    </source>
</reference>
<organism evidence="2 3">
    <name type="scientific">Citricoccus parietis</name>
    <dbReference type="NCBI Taxonomy" id="592307"/>
    <lineage>
        <taxon>Bacteria</taxon>
        <taxon>Bacillati</taxon>
        <taxon>Actinomycetota</taxon>
        <taxon>Actinomycetes</taxon>
        <taxon>Micrococcales</taxon>
        <taxon>Micrococcaceae</taxon>
        <taxon>Citricoccus</taxon>
    </lineage>
</organism>
<dbReference type="EMBL" id="JBHMFI010000001">
    <property type="protein sequence ID" value="MFB9071228.1"/>
    <property type="molecule type" value="Genomic_DNA"/>
</dbReference>
<dbReference type="Proteomes" id="UP001589575">
    <property type="component" value="Unassembled WGS sequence"/>
</dbReference>
<feature type="compositionally biased region" description="Polar residues" evidence="1">
    <location>
        <begin position="55"/>
        <end position="74"/>
    </location>
</feature>
<comment type="caution">
    <text evidence="2">The sequence shown here is derived from an EMBL/GenBank/DDBJ whole genome shotgun (WGS) entry which is preliminary data.</text>
</comment>